<feature type="transmembrane region" description="Helical" evidence="2">
    <location>
        <begin position="255"/>
        <end position="274"/>
    </location>
</feature>
<evidence type="ECO:0000313" key="4">
    <source>
        <dbReference type="Proteomes" id="UP001556367"/>
    </source>
</evidence>
<protein>
    <submittedName>
        <fullName evidence="3">Uncharacterized protein</fullName>
    </submittedName>
</protein>
<keyword evidence="2" id="KW-0812">Transmembrane</keyword>
<feature type="transmembrane region" description="Helical" evidence="2">
    <location>
        <begin position="190"/>
        <end position="215"/>
    </location>
</feature>
<feature type="region of interest" description="Disordered" evidence="1">
    <location>
        <begin position="535"/>
        <end position="570"/>
    </location>
</feature>
<feature type="compositionally biased region" description="Polar residues" evidence="1">
    <location>
        <begin position="403"/>
        <end position="413"/>
    </location>
</feature>
<dbReference type="EMBL" id="JASNQZ010000011">
    <property type="protein sequence ID" value="KAL0951015.1"/>
    <property type="molecule type" value="Genomic_DNA"/>
</dbReference>
<feature type="compositionally biased region" description="Low complexity" evidence="1">
    <location>
        <begin position="725"/>
        <end position="736"/>
    </location>
</feature>
<feature type="transmembrane region" description="Helical" evidence="2">
    <location>
        <begin position="30"/>
        <end position="49"/>
    </location>
</feature>
<feature type="transmembrane region" description="Helical" evidence="2">
    <location>
        <begin position="221"/>
        <end position="243"/>
    </location>
</feature>
<feature type="transmembrane region" description="Helical" evidence="2">
    <location>
        <begin position="159"/>
        <end position="178"/>
    </location>
</feature>
<feature type="compositionally biased region" description="Basic and acidic residues" evidence="1">
    <location>
        <begin position="359"/>
        <end position="370"/>
    </location>
</feature>
<feature type="region of interest" description="Disordered" evidence="1">
    <location>
        <begin position="583"/>
        <end position="608"/>
    </location>
</feature>
<feature type="compositionally biased region" description="Pro residues" evidence="1">
    <location>
        <begin position="311"/>
        <end position="321"/>
    </location>
</feature>
<feature type="compositionally biased region" description="Polar residues" evidence="1">
    <location>
        <begin position="737"/>
        <end position="752"/>
    </location>
</feature>
<reference evidence="4" key="1">
    <citation type="submission" date="2024-06" db="EMBL/GenBank/DDBJ databases">
        <title>Multi-omics analyses provide insights into the biosynthesis of the anticancer antibiotic pleurotin in Hohenbuehelia grisea.</title>
        <authorList>
            <person name="Weaver J.A."/>
            <person name="Alberti F."/>
        </authorList>
    </citation>
    <scope>NUCLEOTIDE SEQUENCE [LARGE SCALE GENOMIC DNA]</scope>
    <source>
        <strain evidence="4">T-177</strain>
    </source>
</reference>
<dbReference type="Proteomes" id="UP001556367">
    <property type="component" value="Unassembled WGS sequence"/>
</dbReference>
<feature type="region of interest" description="Disordered" evidence="1">
    <location>
        <begin position="721"/>
        <end position="818"/>
    </location>
</feature>
<accession>A0ABR3J6A9</accession>
<feature type="compositionally biased region" description="Low complexity" evidence="1">
    <location>
        <begin position="535"/>
        <end position="548"/>
    </location>
</feature>
<feature type="transmembrane region" description="Helical" evidence="2">
    <location>
        <begin position="58"/>
        <end position="79"/>
    </location>
</feature>
<proteinExistence type="predicted"/>
<comment type="caution">
    <text evidence="3">The sequence shown here is derived from an EMBL/GenBank/DDBJ whole genome shotgun (WGS) entry which is preliminary data.</text>
</comment>
<feature type="compositionally biased region" description="Basic and acidic residues" evidence="1">
    <location>
        <begin position="322"/>
        <end position="336"/>
    </location>
</feature>
<keyword evidence="2" id="KW-1133">Transmembrane helix</keyword>
<evidence type="ECO:0000256" key="2">
    <source>
        <dbReference type="SAM" id="Phobius"/>
    </source>
</evidence>
<sequence>MTNVSSFSLSEITRRSLSGDDALESILSDIPFFSVGLLAFGTFTFLLAMKRINLLSTYLYLSALFGFAAAILDLSQILACSKAKDPQSPPNVSGIITTRELALAVSVGFRYLFYWLFVATCPRGESPTPQGLPPPLTARERRDSRHSAAWERWGLQGIALKYILLLLVGLVPIFQIVWRVNAPSRRYGTLYVAEAALEVVLTALLILKLLLNAFLSPRRPIWVPLLAYAAPLFALGLSAAVAIGNASSFLYSEKVLGRFLQALELYVLIVYLLIDFFYKRDTGTTLIIHPQPMNEKAPPTTPFSVKSPLADLPPLPPPPIAKDPEPGSRPSKDTGRRSSKTHSRASSWKASRRSSRRRVSGEQRLWDQNKAELGLGDEDITESPRASPEPTSPRVEEARAEPTNLTSQTQDLGKSSAADVPSQEPPRLRPPLNQFPVNPRGDFFQGPRRPRVGSSSIPSYYLNDGPSPVVVSRPLPNPSGETGGTDTPVYGLDSTTYLPKQRLSVEVSLSTGSFGELMRQQTELEKSIAALRLFSPSSSESELPRPASGTSQQTRKETPENDSLTDSARKAASVSAFSEFSLSIFPDPPDDSVPVPVSPTPRSRPATMRAQRLARARSVLTSAVQPLTIPIDEYPSDESFSRVRGNTTPSYDSAATQYDVTSFIGDLMGPSTGMQSASAVGSSATLTELPPTGAMPAPVRPKSMASTDISRPNLKPLILAGTLGPSPLSQAASPSSTRAQPPNSATIFTANTRRTRNGLPPRPRLTTIIGPRPLQDGRGDPGPDAFERTRPAPKVPGSEVDKLGPNVNGQEPVSTVPF</sequence>
<gene>
    <name evidence="3" type="ORF">HGRIS_007756</name>
</gene>
<feature type="region of interest" description="Disordered" evidence="1">
    <location>
        <begin position="289"/>
        <end position="492"/>
    </location>
</feature>
<keyword evidence="2" id="KW-0472">Membrane</keyword>
<keyword evidence="4" id="KW-1185">Reference proteome</keyword>
<feature type="region of interest" description="Disordered" evidence="1">
    <location>
        <begin position="633"/>
        <end position="653"/>
    </location>
</feature>
<name>A0ABR3J6A9_9AGAR</name>
<feature type="compositionally biased region" description="Polar residues" evidence="1">
    <location>
        <begin position="644"/>
        <end position="653"/>
    </location>
</feature>
<feature type="compositionally biased region" description="Low complexity" evidence="1">
    <location>
        <begin position="592"/>
        <end position="605"/>
    </location>
</feature>
<feature type="compositionally biased region" description="Basic and acidic residues" evidence="1">
    <location>
        <begin position="775"/>
        <end position="790"/>
    </location>
</feature>
<evidence type="ECO:0000313" key="3">
    <source>
        <dbReference type="EMBL" id="KAL0951015.1"/>
    </source>
</evidence>
<evidence type="ECO:0000256" key="1">
    <source>
        <dbReference type="SAM" id="MobiDB-lite"/>
    </source>
</evidence>
<feature type="compositionally biased region" description="Polar residues" evidence="1">
    <location>
        <begin position="807"/>
        <end position="818"/>
    </location>
</feature>
<organism evidence="3 4">
    <name type="scientific">Hohenbuehelia grisea</name>
    <dbReference type="NCBI Taxonomy" id="104357"/>
    <lineage>
        <taxon>Eukaryota</taxon>
        <taxon>Fungi</taxon>
        <taxon>Dikarya</taxon>
        <taxon>Basidiomycota</taxon>
        <taxon>Agaricomycotina</taxon>
        <taxon>Agaricomycetes</taxon>
        <taxon>Agaricomycetidae</taxon>
        <taxon>Agaricales</taxon>
        <taxon>Pleurotineae</taxon>
        <taxon>Pleurotaceae</taxon>
        <taxon>Hohenbuehelia</taxon>
    </lineage>
</organism>